<feature type="transmembrane region" description="Helical" evidence="1">
    <location>
        <begin position="54"/>
        <end position="73"/>
    </location>
</feature>
<feature type="non-terminal residue" evidence="3">
    <location>
        <position position="1"/>
    </location>
</feature>
<dbReference type="GO" id="GO:0080120">
    <property type="term" value="P:CAAX-box protein maturation"/>
    <property type="evidence" value="ECO:0007669"/>
    <property type="project" value="UniProtKB-ARBA"/>
</dbReference>
<dbReference type="EMBL" id="BARU01028735">
    <property type="protein sequence ID" value="GAH73981.1"/>
    <property type="molecule type" value="Genomic_DNA"/>
</dbReference>
<comment type="caution">
    <text evidence="3">The sequence shown here is derived from an EMBL/GenBank/DDBJ whole genome shotgun (WGS) entry which is preliminary data.</text>
</comment>
<feature type="transmembrane region" description="Helical" evidence="1">
    <location>
        <begin position="29"/>
        <end position="48"/>
    </location>
</feature>
<dbReference type="GO" id="GO:0004175">
    <property type="term" value="F:endopeptidase activity"/>
    <property type="evidence" value="ECO:0007669"/>
    <property type="project" value="UniProtKB-ARBA"/>
</dbReference>
<feature type="transmembrane region" description="Helical" evidence="1">
    <location>
        <begin position="108"/>
        <end position="129"/>
    </location>
</feature>
<proteinExistence type="predicted"/>
<keyword evidence="1" id="KW-0472">Membrane</keyword>
<protein>
    <recommendedName>
        <fullName evidence="2">CAAX prenyl protease 2/Lysostaphin resistance protein A-like domain-containing protein</fullName>
    </recommendedName>
</protein>
<reference evidence="3" key="1">
    <citation type="journal article" date="2014" name="Front. Microbiol.">
        <title>High frequency of phylogenetically diverse reductive dehalogenase-homologous genes in deep subseafloor sedimentary metagenomes.</title>
        <authorList>
            <person name="Kawai M."/>
            <person name="Futagami T."/>
            <person name="Toyoda A."/>
            <person name="Takaki Y."/>
            <person name="Nishi S."/>
            <person name="Hori S."/>
            <person name="Arai W."/>
            <person name="Tsubouchi T."/>
            <person name="Morono Y."/>
            <person name="Uchiyama I."/>
            <person name="Ito T."/>
            <person name="Fujiyama A."/>
            <person name="Inagaki F."/>
            <person name="Takami H."/>
        </authorList>
    </citation>
    <scope>NUCLEOTIDE SEQUENCE</scope>
    <source>
        <strain evidence="3">Expedition CK06-06</strain>
    </source>
</reference>
<gene>
    <name evidence="3" type="ORF">S03H2_45822</name>
</gene>
<keyword evidence="1" id="KW-1133">Transmembrane helix</keyword>
<dbReference type="InterPro" id="IPR003675">
    <property type="entry name" value="Rce1/LyrA-like_dom"/>
</dbReference>
<evidence type="ECO:0000256" key="1">
    <source>
        <dbReference type="SAM" id="Phobius"/>
    </source>
</evidence>
<dbReference type="Pfam" id="PF02517">
    <property type="entry name" value="Rce1-like"/>
    <property type="match status" value="1"/>
</dbReference>
<sequence>IQLSLSFSEETIFRGVITKRGSEHFNKMSAVMISTFSFTFIEFFLNPIIFTASFYIGIIWFIKSFIVGLILSLTIIRRKWLFPLIIAKTFDSILTSVIVWEFLKGGNFTQLLIFIYIPLLIISLILLIIQRSRVKESLQIGVKMIKSYSRNDITSDESSGDKVFRIFFDIFLAFLLFLFGILISV</sequence>
<feature type="domain" description="CAAX prenyl protease 2/Lysostaphin resistance protein A-like" evidence="2">
    <location>
        <begin position="6"/>
        <end position="88"/>
    </location>
</feature>
<feature type="transmembrane region" description="Helical" evidence="1">
    <location>
        <begin position="80"/>
        <end position="102"/>
    </location>
</feature>
<keyword evidence="1" id="KW-0812">Transmembrane</keyword>
<evidence type="ECO:0000313" key="3">
    <source>
        <dbReference type="EMBL" id="GAH73981.1"/>
    </source>
</evidence>
<accession>X1HV16</accession>
<organism evidence="3">
    <name type="scientific">marine sediment metagenome</name>
    <dbReference type="NCBI Taxonomy" id="412755"/>
    <lineage>
        <taxon>unclassified sequences</taxon>
        <taxon>metagenomes</taxon>
        <taxon>ecological metagenomes</taxon>
    </lineage>
</organism>
<name>X1HV16_9ZZZZ</name>
<feature type="transmembrane region" description="Helical" evidence="1">
    <location>
        <begin position="163"/>
        <end position="183"/>
    </location>
</feature>
<dbReference type="AlphaFoldDB" id="X1HV16"/>
<evidence type="ECO:0000259" key="2">
    <source>
        <dbReference type="Pfam" id="PF02517"/>
    </source>
</evidence>